<dbReference type="OrthoDB" id="9785929at2"/>
<comment type="similarity">
    <text evidence="2">Belongs to the alkylbase DNA glycosidase AlkA family.</text>
</comment>
<dbReference type="CDD" id="cd00056">
    <property type="entry name" value="ENDO3c"/>
    <property type="match status" value="1"/>
</dbReference>
<dbReference type="InterPro" id="IPR000035">
    <property type="entry name" value="Alkylbase_DNA_glycsylse_CS"/>
</dbReference>
<dbReference type="GO" id="GO:0006307">
    <property type="term" value="P:DNA alkylation repair"/>
    <property type="evidence" value="ECO:0007669"/>
    <property type="project" value="TreeGrafter"/>
</dbReference>
<gene>
    <name evidence="7" type="ordered locus">Sthe_0632</name>
</gene>
<dbReference type="HOGENOM" id="CLU_000445_72_3_0"/>
<dbReference type="GO" id="GO:0006285">
    <property type="term" value="P:base-excision repair, AP site formation"/>
    <property type="evidence" value="ECO:0007669"/>
    <property type="project" value="TreeGrafter"/>
</dbReference>
<evidence type="ECO:0000256" key="4">
    <source>
        <dbReference type="ARBA" id="ARBA00022763"/>
    </source>
</evidence>
<dbReference type="InterPro" id="IPR011257">
    <property type="entry name" value="DNA_glycosylase"/>
</dbReference>
<organism evidence="7 8">
    <name type="scientific">Sphaerobacter thermophilus (strain ATCC 49802 / DSM 20745 / KCCM 41009 / NCIMB 13125 / S 6022)</name>
    <dbReference type="NCBI Taxonomy" id="479434"/>
    <lineage>
        <taxon>Bacteria</taxon>
        <taxon>Pseudomonadati</taxon>
        <taxon>Thermomicrobiota</taxon>
        <taxon>Thermomicrobia</taxon>
        <taxon>Sphaerobacterales</taxon>
        <taxon>Sphaerobacterineae</taxon>
        <taxon>Sphaerobacteraceae</taxon>
        <taxon>Sphaerobacter</taxon>
    </lineage>
</organism>
<accession>D1C1F2</accession>
<dbReference type="PANTHER" id="PTHR43003:SF5">
    <property type="entry name" value="DNA-3-METHYLADENINE GLYCOSYLASE"/>
    <property type="match status" value="1"/>
</dbReference>
<dbReference type="SUPFAM" id="SSF48150">
    <property type="entry name" value="DNA-glycosylase"/>
    <property type="match status" value="1"/>
</dbReference>
<dbReference type="GO" id="GO:0008725">
    <property type="term" value="F:DNA-3-methyladenine glycosylase activity"/>
    <property type="evidence" value="ECO:0007669"/>
    <property type="project" value="TreeGrafter"/>
</dbReference>
<dbReference type="eggNOG" id="COG0122">
    <property type="taxonomic scope" value="Bacteria"/>
</dbReference>
<evidence type="ECO:0000256" key="1">
    <source>
        <dbReference type="ARBA" id="ARBA00000086"/>
    </source>
</evidence>
<protein>
    <recommendedName>
        <fullName evidence="3">DNA-3-methyladenine glycosylase II</fullName>
        <ecNumber evidence="3">3.2.2.21</ecNumber>
    </recommendedName>
</protein>
<dbReference type="GO" id="GO:0032993">
    <property type="term" value="C:protein-DNA complex"/>
    <property type="evidence" value="ECO:0007669"/>
    <property type="project" value="TreeGrafter"/>
</dbReference>
<dbReference type="SMART" id="SM00478">
    <property type="entry name" value="ENDO3c"/>
    <property type="match status" value="1"/>
</dbReference>
<keyword evidence="8" id="KW-1185">Reference proteome</keyword>
<dbReference type="STRING" id="479434.Sthe_0632"/>
<dbReference type="Proteomes" id="UP000002027">
    <property type="component" value="Chromosome 1"/>
</dbReference>
<dbReference type="GO" id="GO:0043916">
    <property type="term" value="F:DNA-7-methylguanine glycosylase activity"/>
    <property type="evidence" value="ECO:0007669"/>
    <property type="project" value="TreeGrafter"/>
</dbReference>
<dbReference type="Gene3D" id="3.30.310.20">
    <property type="entry name" value="DNA-3-methyladenine glycosylase AlkA, N-terminal domain"/>
    <property type="match status" value="1"/>
</dbReference>
<keyword evidence="4" id="KW-0227">DNA damage</keyword>
<reference evidence="7 8" key="2">
    <citation type="journal article" date="2010" name="Stand. Genomic Sci.">
        <title>Complete genome sequence of Desulfohalobium retbaense type strain (HR(100)).</title>
        <authorList>
            <person name="Spring S."/>
            <person name="Nolan M."/>
            <person name="Lapidus A."/>
            <person name="Glavina Del Rio T."/>
            <person name="Copeland A."/>
            <person name="Tice H."/>
            <person name="Cheng J.F."/>
            <person name="Lucas S."/>
            <person name="Land M."/>
            <person name="Chen F."/>
            <person name="Bruce D."/>
            <person name="Goodwin L."/>
            <person name="Pitluck S."/>
            <person name="Ivanova N."/>
            <person name="Mavromatis K."/>
            <person name="Mikhailova N."/>
            <person name="Pati A."/>
            <person name="Chen A."/>
            <person name="Palaniappan K."/>
            <person name="Hauser L."/>
            <person name="Chang Y.J."/>
            <person name="Jeffries C.D."/>
            <person name="Munk C."/>
            <person name="Kiss H."/>
            <person name="Chain P."/>
            <person name="Han C."/>
            <person name="Brettin T."/>
            <person name="Detter J.C."/>
            <person name="Schuler E."/>
            <person name="Goker M."/>
            <person name="Rohde M."/>
            <person name="Bristow J."/>
            <person name="Eisen J.A."/>
            <person name="Markowitz V."/>
            <person name="Hugenholtz P."/>
            <person name="Kyrpides N.C."/>
            <person name="Klenk H.P."/>
        </authorList>
    </citation>
    <scope>NUCLEOTIDE SEQUENCE [LARGE SCALE GENOMIC DNA]</scope>
    <source>
        <strain evidence="8">ATCC 49802 / DSM 20745 / S 6022</strain>
    </source>
</reference>
<evidence type="ECO:0000256" key="3">
    <source>
        <dbReference type="ARBA" id="ARBA00012000"/>
    </source>
</evidence>
<evidence type="ECO:0000256" key="2">
    <source>
        <dbReference type="ARBA" id="ARBA00010817"/>
    </source>
</evidence>
<sequence length="319" mass="35323">MGARVEPVSFTIEPLPPFRLDLTVWVLRRRPDNVVDRWDGRTYRRVLPVNGQPIEVAVTQTGPVDSPCLHVVASGPGADETVVPELRRTLMRTLGTGVDLSGFSRLAAGDPALAELADRLRGAKPTRYPTVYEALVNAIACQQITLTFGLRILSRLAQECGMTIERDGETHVAFPRPEDVLTVSPDRLRELGFSRQKARAVLELSERLVDGSLDLEPLEDLPDDAAMERLLALRGVGRWTAEYVLLRGLGRVHIFPGDDVGGRNNLRRWLGIEEALDYDGVQRVLGAWRDYGGLLYFYLLLSRIAEAGHVALDGPREAS</sequence>
<dbReference type="PROSITE" id="PS00516">
    <property type="entry name" value="ALKYLBASE_DNA_GLYCOS"/>
    <property type="match status" value="1"/>
</dbReference>
<dbReference type="GO" id="GO:0032131">
    <property type="term" value="F:alkylated DNA binding"/>
    <property type="evidence" value="ECO:0007669"/>
    <property type="project" value="TreeGrafter"/>
</dbReference>
<feature type="domain" description="HhH-GPD" evidence="6">
    <location>
        <begin position="140"/>
        <end position="304"/>
    </location>
</feature>
<dbReference type="FunCoup" id="D1C1F2">
    <property type="interactions" value="197"/>
</dbReference>
<dbReference type="GO" id="GO:0005737">
    <property type="term" value="C:cytoplasm"/>
    <property type="evidence" value="ECO:0007669"/>
    <property type="project" value="TreeGrafter"/>
</dbReference>
<evidence type="ECO:0000313" key="8">
    <source>
        <dbReference type="Proteomes" id="UP000002027"/>
    </source>
</evidence>
<name>D1C1F2_SPHTD</name>
<reference evidence="8" key="1">
    <citation type="submission" date="2009-11" db="EMBL/GenBank/DDBJ databases">
        <title>The complete chromosome 1 of Sphaerobacter thermophilus DSM 20745.</title>
        <authorList>
            <person name="Lucas S."/>
            <person name="Copeland A."/>
            <person name="Lapidus A."/>
            <person name="Glavina del Rio T."/>
            <person name="Dalin E."/>
            <person name="Tice H."/>
            <person name="Bruce D."/>
            <person name="Goodwin L."/>
            <person name="Pitluck S."/>
            <person name="Kyrpides N."/>
            <person name="Mavromatis K."/>
            <person name="Ivanova N."/>
            <person name="Mikhailova N."/>
            <person name="LaButti K.M."/>
            <person name="Clum A."/>
            <person name="Sun H.I."/>
            <person name="Brettin T."/>
            <person name="Detter J.C."/>
            <person name="Han C."/>
            <person name="Larimer F."/>
            <person name="Land M."/>
            <person name="Hauser L."/>
            <person name="Markowitz V."/>
            <person name="Cheng J.F."/>
            <person name="Hugenholtz P."/>
            <person name="Woyke T."/>
            <person name="Wu D."/>
            <person name="Steenblock K."/>
            <person name="Schneider S."/>
            <person name="Pukall R."/>
            <person name="Goeker M."/>
            <person name="Klenk H.P."/>
            <person name="Eisen J.A."/>
        </authorList>
    </citation>
    <scope>NUCLEOTIDE SEQUENCE [LARGE SCALE GENOMIC DNA]</scope>
    <source>
        <strain evidence="8">ATCC 49802 / DSM 20745 / S 6022</strain>
    </source>
</reference>
<dbReference type="InterPro" id="IPR051912">
    <property type="entry name" value="Alkylbase_DNA_Glycosylase/TA"/>
</dbReference>
<dbReference type="Pfam" id="PF00730">
    <property type="entry name" value="HhH-GPD"/>
    <property type="match status" value="1"/>
</dbReference>
<dbReference type="AlphaFoldDB" id="D1C1F2"/>
<dbReference type="KEGG" id="sti:Sthe_0632"/>
<keyword evidence="5" id="KW-0234">DNA repair</keyword>
<dbReference type="RefSeq" id="WP_012871116.1">
    <property type="nucleotide sequence ID" value="NC_013523.1"/>
</dbReference>
<dbReference type="FunFam" id="1.10.340.30:FF:000004">
    <property type="entry name" value="DNA-3-methyladenine glycosylase II"/>
    <property type="match status" value="1"/>
</dbReference>
<dbReference type="EC" id="3.2.2.21" evidence="3"/>
<evidence type="ECO:0000256" key="5">
    <source>
        <dbReference type="ARBA" id="ARBA00023204"/>
    </source>
</evidence>
<evidence type="ECO:0000313" key="7">
    <source>
        <dbReference type="EMBL" id="ACZ38069.1"/>
    </source>
</evidence>
<proteinExistence type="inferred from homology"/>
<evidence type="ECO:0000259" key="6">
    <source>
        <dbReference type="SMART" id="SM00478"/>
    </source>
</evidence>
<comment type="catalytic activity">
    <reaction evidence="1">
        <text>Hydrolysis of alkylated DNA, releasing 3-methyladenine, 3-methylguanine, 7-methylguanine and 7-methyladenine.</text>
        <dbReference type="EC" id="3.2.2.21"/>
    </reaction>
</comment>
<dbReference type="Gene3D" id="1.10.340.30">
    <property type="entry name" value="Hypothetical protein, domain 2"/>
    <property type="match status" value="1"/>
</dbReference>
<dbReference type="InterPro" id="IPR003265">
    <property type="entry name" value="HhH-GPD_domain"/>
</dbReference>
<dbReference type="PANTHER" id="PTHR43003">
    <property type="entry name" value="DNA-3-METHYLADENINE GLYCOSYLASE"/>
    <property type="match status" value="1"/>
</dbReference>
<dbReference type="EMBL" id="CP001823">
    <property type="protein sequence ID" value="ACZ38069.1"/>
    <property type="molecule type" value="Genomic_DNA"/>
</dbReference>
<dbReference type="InParanoid" id="D1C1F2"/>
<dbReference type="InterPro" id="IPR037046">
    <property type="entry name" value="AlkA_N_sf"/>
</dbReference>